<proteinExistence type="predicted"/>
<sequence length="127" mass="13128">MKSVVAICAFLAASISAAPLETRHASQVTVALSNDQSGAYAGVPFAADHTDRSILSLFGSTSVGSSGSVIATSIQLTQFPTNINCVLKTDWITLAILTPEKTFADLDGNPDAAKPVDLSHAVINCHA</sequence>
<protein>
    <submittedName>
        <fullName evidence="2">Uncharacterized protein</fullName>
    </submittedName>
</protein>
<feature type="chain" id="PRO_5040849965" evidence="1">
    <location>
        <begin position="18"/>
        <end position="127"/>
    </location>
</feature>
<dbReference type="OrthoDB" id="3497702at2759"/>
<keyword evidence="1" id="KW-0732">Signal</keyword>
<dbReference type="EMBL" id="JAPQKO010000001">
    <property type="protein sequence ID" value="KAJ5184039.1"/>
    <property type="molecule type" value="Genomic_DNA"/>
</dbReference>
<dbReference type="AlphaFoldDB" id="A0A9W9IU35"/>
<evidence type="ECO:0000313" key="2">
    <source>
        <dbReference type="EMBL" id="KAJ5184039.1"/>
    </source>
</evidence>
<evidence type="ECO:0000313" key="3">
    <source>
        <dbReference type="Proteomes" id="UP001146351"/>
    </source>
</evidence>
<name>A0A9W9IU35_9EURO</name>
<organism evidence="2 3">
    <name type="scientific">Penicillium capsulatum</name>
    <dbReference type="NCBI Taxonomy" id="69766"/>
    <lineage>
        <taxon>Eukaryota</taxon>
        <taxon>Fungi</taxon>
        <taxon>Dikarya</taxon>
        <taxon>Ascomycota</taxon>
        <taxon>Pezizomycotina</taxon>
        <taxon>Eurotiomycetes</taxon>
        <taxon>Eurotiomycetidae</taxon>
        <taxon>Eurotiales</taxon>
        <taxon>Aspergillaceae</taxon>
        <taxon>Penicillium</taxon>
    </lineage>
</organism>
<feature type="signal peptide" evidence="1">
    <location>
        <begin position="1"/>
        <end position="17"/>
    </location>
</feature>
<gene>
    <name evidence="2" type="ORF">N7492_001655</name>
</gene>
<comment type="caution">
    <text evidence="2">The sequence shown here is derived from an EMBL/GenBank/DDBJ whole genome shotgun (WGS) entry which is preliminary data.</text>
</comment>
<reference evidence="2" key="1">
    <citation type="submission" date="2022-11" db="EMBL/GenBank/DDBJ databases">
        <authorList>
            <person name="Petersen C."/>
        </authorList>
    </citation>
    <scope>NUCLEOTIDE SEQUENCE</scope>
    <source>
        <strain evidence="2">IBT 21917</strain>
    </source>
</reference>
<reference evidence="2" key="2">
    <citation type="journal article" date="2023" name="IMA Fungus">
        <title>Comparative genomic study of the Penicillium genus elucidates a diverse pangenome and 15 lateral gene transfer events.</title>
        <authorList>
            <person name="Petersen C."/>
            <person name="Sorensen T."/>
            <person name="Nielsen M.R."/>
            <person name="Sondergaard T.E."/>
            <person name="Sorensen J.L."/>
            <person name="Fitzpatrick D.A."/>
            <person name="Frisvad J.C."/>
            <person name="Nielsen K.L."/>
        </authorList>
    </citation>
    <scope>NUCLEOTIDE SEQUENCE</scope>
    <source>
        <strain evidence="2">IBT 21917</strain>
    </source>
</reference>
<evidence type="ECO:0000256" key="1">
    <source>
        <dbReference type="SAM" id="SignalP"/>
    </source>
</evidence>
<dbReference type="Proteomes" id="UP001146351">
    <property type="component" value="Unassembled WGS sequence"/>
</dbReference>
<accession>A0A9W9IU35</accession>
<keyword evidence="3" id="KW-1185">Reference proteome</keyword>